<gene>
    <name evidence="1" type="ORF">EZS28_010771</name>
</gene>
<evidence type="ECO:0000313" key="1">
    <source>
        <dbReference type="EMBL" id="KAA6393697.1"/>
    </source>
</evidence>
<evidence type="ECO:0000313" key="2">
    <source>
        <dbReference type="Proteomes" id="UP000324800"/>
    </source>
</evidence>
<organism evidence="1 2">
    <name type="scientific">Streblomastix strix</name>
    <dbReference type="NCBI Taxonomy" id="222440"/>
    <lineage>
        <taxon>Eukaryota</taxon>
        <taxon>Metamonada</taxon>
        <taxon>Preaxostyla</taxon>
        <taxon>Oxymonadida</taxon>
        <taxon>Streblomastigidae</taxon>
        <taxon>Streblomastix</taxon>
    </lineage>
</organism>
<sequence>MCFGEKHAPLMFNMTLKPIMKLIRERLQIRSESQGSIDNQHTKTVWLEALGKEVNTRNIANNRISLLGEMVSNRSDSNERGQKIEVVVEDNRRIKIAQKQTLAKIKTLASFIRKLNFLRRQIRRGGMHMRRLNKAKSWSALKKRLNNKLNINQSILQEIYCWQKKTEENKPIRAIIHWPQAILTTDASAISWGATLKLQNPEKEIWFQGDWSDKWKLSSSNQRETAAVLCALMRSEHFLRRQRVTALKIETDNSVTSFNLNWLQQHYHFRSIQIKSLRNGELRAANPIISYLRDREYDSRFSFQVSNVWGLFTPKRSSTRGVELVLGETNNKQFQQQKELQIQAICECDTRMLAVAQDHLSKFWRSEVSYLHPPFPLIPATHSKLKREAVQAF</sequence>
<dbReference type="Proteomes" id="UP000324800">
    <property type="component" value="Unassembled WGS sequence"/>
</dbReference>
<dbReference type="InterPro" id="IPR043502">
    <property type="entry name" value="DNA/RNA_pol_sf"/>
</dbReference>
<reference evidence="1 2" key="1">
    <citation type="submission" date="2019-03" db="EMBL/GenBank/DDBJ databases">
        <title>Single cell metagenomics reveals metabolic interactions within the superorganism composed of flagellate Streblomastix strix and complex community of Bacteroidetes bacteria on its surface.</title>
        <authorList>
            <person name="Treitli S.C."/>
            <person name="Kolisko M."/>
            <person name="Husnik F."/>
            <person name="Keeling P."/>
            <person name="Hampl V."/>
        </authorList>
    </citation>
    <scope>NUCLEOTIDE SEQUENCE [LARGE SCALE GENOMIC DNA]</scope>
    <source>
        <strain evidence="1">ST1C</strain>
    </source>
</reference>
<dbReference type="SUPFAM" id="SSF56672">
    <property type="entry name" value="DNA/RNA polymerases"/>
    <property type="match status" value="1"/>
</dbReference>
<comment type="caution">
    <text evidence="1">The sequence shown here is derived from an EMBL/GenBank/DDBJ whole genome shotgun (WGS) entry which is preliminary data.</text>
</comment>
<dbReference type="EMBL" id="SNRW01002162">
    <property type="protein sequence ID" value="KAA6393697.1"/>
    <property type="molecule type" value="Genomic_DNA"/>
</dbReference>
<name>A0A5J4WFD7_9EUKA</name>
<protein>
    <submittedName>
        <fullName evidence="1">Uncharacterized protein</fullName>
    </submittedName>
</protein>
<accession>A0A5J4WFD7</accession>
<proteinExistence type="predicted"/>
<dbReference type="AlphaFoldDB" id="A0A5J4WFD7"/>